<dbReference type="EMBL" id="LVJN01000015">
    <property type="protein sequence ID" value="OSM07180.1"/>
    <property type="molecule type" value="Genomic_DNA"/>
</dbReference>
<protein>
    <submittedName>
        <fullName evidence="1">Putative zinc protease protein</fullName>
    </submittedName>
</protein>
<reference evidence="1 2" key="1">
    <citation type="journal article" date="2016" name="BMC Genomics">
        <title>Combined genomic and structural analyses of a cultured magnetotactic bacterium reveals its niche adaptation to a dynamic environment.</title>
        <authorList>
            <person name="Araujo A.C."/>
            <person name="Morillo V."/>
            <person name="Cypriano J."/>
            <person name="Teixeira L.C."/>
            <person name="Leao P."/>
            <person name="Lyra S."/>
            <person name="Almeida L.G."/>
            <person name="Bazylinski D.A."/>
            <person name="Vasconcellos A.T."/>
            <person name="Abreu F."/>
            <person name="Lins U."/>
        </authorList>
    </citation>
    <scope>NUCLEOTIDE SEQUENCE [LARGE SCALE GENOMIC DNA]</scope>
    <source>
        <strain evidence="1 2">IT-1</strain>
    </source>
</reference>
<dbReference type="GO" id="GO:0008233">
    <property type="term" value="F:peptidase activity"/>
    <property type="evidence" value="ECO:0007669"/>
    <property type="project" value="UniProtKB-KW"/>
</dbReference>
<keyword evidence="1" id="KW-0645">Protease</keyword>
<sequence length="305" mass="33933">MLADASAAEKLKARLRHAQQARRFAIEQLGLPDNGSYTRYADLGRSYAVWATFAAPSDSLTLKSWSFPLIGELSYRGYFDEAAAQALAAELRQQGYETSVQGIPAYSTLGWFADPLLNTHIFWPESQLAALMFHEMAHELLYIPDDTLFNESFAEAVAQIGVGRWLQAQGDAAAIAAWRARQQARAQFLARVADLRDKLEALYADKALTTLAMRRRKAGLFADFRVAFVQAQEDGPLAPYARWALAEDLNNAKVGSLSLYARWVPAFQRLYEQEGADLERFIAAAKRLGALPAAQRRQRMAALLA</sequence>
<comment type="caution">
    <text evidence="1">The sequence shown here is derived from an EMBL/GenBank/DDBJ whole genome shotgun (WGS) entry which is preliminary data.</text>
</comment>
<evidence type="ECO:0000313" key="2">
    <source>
        <dbReference type="Proteomes" id="UP000194003"/>
    </source>
</evidence>
<dbReference type="Proteomes" id="UP000194003">
    <property type="component" value="Unassembled WGS sequence"/>
</dbReference>
<accession>A0A1Y2K8U9</accession>
<proteinExistence type="predicted"/>
<keyword evidence="2" id="KW-1185">Reference proteome</keyword>
<dbReference type="AlphaFoldDB" id="A0A1Y2K8U9"/>
<dbReference type="STRING" id="1434232.MAIT1_03896"/>
<evidence type="ECO:0000313" key="1">
    <source>
        <dbReference type="EMBL" id="OSM07180.1"/>
    </source>
</evidence>
<gene>
    <name evidence="1" type="ORF">MAIT1_03896</name>
</gene>
<dbReference type="Pfam" id="PF10023">
    <property type="entry name" value="Aminopep"/>
    <property type="match status" value="1"/>
</dbReference>
<organism evidence="1 2">
    <name type="scientific">Magnetofaba australis IT-1</name>
    <dbReference type="NCBI Taxonomy" id="1434232"/>
    <lineage>
        <taxon>Bacteria</taxon>
        <taxon>Pseudomonadati</taxon>
        <taxon>Pseudomonadota</taxon>
        <taxon>Magnetococcia</taxon>
        <taxon>Magnetococcales</taxon>
        <taxon>Magnetococcaceae</taxon>
        <taxon>Magnetofaba</taxon>
    </lineage>
</organism>
<dbReference type="GO" id="GO:0006508">
    <property type="term" value="P:proteolysis"/>
    <property type="evidence" value="ECO:0007669"/>
    <property type="project" value="UniProtKB-KW"/>
</dbReference>
<dbReference type="InterPro" id="IPR014553">
    <property type="entry name" value="Aminopept"/>
</dbReference>
<keyword evidence="1" id="KW-0378">Hydrolase</keyword>
<name>A0A1Y2K8U9_9PROT</name>